<sequence length="185" mass="21073">MSDGPTGPTPSDSHADESARRWRDDRTTFQRVYDVMTGTTDYATASDVAETADCSDDGARDALDQLVEMGIVERREGRPATYRRNDSYFRWKRIEDLATNNSVADLRARIDELVAEDERLRERFDAPGPEAVSPAAFETNDHDEIHDRWDALARWRTVRRDLEIFQRAAHRAERRGGDADDAVSV</sequence>
<comment type="caution">
    <text evidence="2">The sequence shown here is derived from an EMBL/GenBank/DDBJ whole genome shotgun (WGS) entry which is preliminary data.</text>
</comment>
<dbReference type="EMBL" id="JBHSZH010000005">
    <property type="protein sequence ID" value="MFC7082324.1"/>
    <property type="molecule type" value="Genomic_DNA"/>
</dbReference>
<proteinExistence type="predicted"/>
<feature type="compositionally biased region" description="Basic and acidic residues" evidence="1">
    <location>
        <begin position="13"/>
        <end position="23"/>
    </location>
</feature>
<evidence type="ECO:0000313" key="2">
    <source>
        <dbReference type="EMBL" id="MFC7082324.1"/>
    </source>
</evidence>
<dbReference type="InterPro" id="IPR055766">
    <property type="entry name" value="DUF7342"/>
</dbReference>
<evidence type="ECO:0000313" key="3">
    <source>
        <dbReference type="Proteomes" id="UP001596407"/>
    </source>
</evidence>
<dbReference type="InterPro" id="IPR036388">
    <property type="entry name" value="WH-like_DNA-bd_sf"/>
</dbReference>
<gene>
    <name evidence="2" type="ORF">ACFQJ6_21790</name>
</gene>
<feature type="region of interest" description="Disordered" evidence="1">
    <location>
        <begin position="1"/>
        <end position="23"/>
    </location>
</feature>
<dbReference type="SUPFAM" id="SSF46785">
    <property type="entry name" value="Winged helix' DNA-binding domain"/>
    <property type="match status" value="1"/>
</dbReference>
<dbReference type="InterPro" id="IPR036390">
    <property type="entry name" value="WH_DNA-bd_sf"/>
</dbReference>
<organism evidence="2 3">
    <name type="scientific">Halorussus caseinilyticus</name>
    <dbReference type="NCBI Taxonomy" id="3034025"/>
    <lineage>
        <taxon>Archaea</taxon>
        <taxon>Methanobacteriati</taxon>
        <taxon>Methanobacteriota</taxon>
        <taxon>Stenosarchaea group</taxon>
        <taxon>Halobacteria</taxon>
        <taxon>Halobacteriales</taxon>
        <taxon>Haladaptataceae</taxon>
        <taxon>Halorussus</taxon>
    </lineage>
</organism>
<accession>A0ABD5WPD0</accession>
<dbReference type="AlphaFoldDB" id="A0ABD5WPD0"/>
<reference evidence="2 3" key="1">
    <citation type="journal article" date="2019" name="Int. J. Syst. Evol. Microbiol.">
        <title>The Global Catalogue of Microorganisms (GCM) 10K type strain sequencing project: providing services to taxonomists for standard genome sequencing and annotation.</title>
        <authorList>
            <consortium name="The Broad Institute Genomics Platform"/>
            <consortium name="The Broad Institute Genome Sequencing Center for Infectious Disease"/>
            <person name="Wu L."/>
            <person name="Ma J."/>
        </authorList>
    </citation>
    <scope>NUCLEOTIDE SEQUENCE [LARGE SCALE GENOMIC DNA]</scope>
    <source>
        <strain evidence="2 3">DT72</strain>
    </source>
</reference>
<name>A0ABD5WPD0_9EURY</name>
<dbReference type="RefSeq" id="WP_276279684.1">
    <property type="nucleotide sequence ID" value="NZ_CP119809.1"/>
</dbReference>
<dbReference type="Pfam" id="PF24033">
    <property type="entry name" value="DUF7342"/>
    <property type="match status" value="1"/>
</dbReference>
<keyword evidence="3" id="KW-1185">Reference proteome</keyword>
<dbReference type="Proteomes" id="UP001596407">
    <property type="component" value="Unassembled WGS sequence"/>
</dbReference>
<evidence type="ECO:0000256" key="1">
    <source>
        <dbReference type="SAM" id="MobiDB-lite"/>
    </source>
</evidence>
<protein>
    <submittedName>
        <fullName evidence="2">Helix-turn-helix domain-containing protein</fullName>
    </submittedName>
</protein>
<dbReference type="GeneID" id="79304262"/>
<dbReference type="Gene3D" id="1.10.10.10">
    <property type="entry name" value="Winged helix-like DNA-binding domain superfamily/Winged helix DNA-binding domain"/>
    <property type="match status" value="1"/>
</dbReference>